<dbReference type="PROSITE" id="PS51918">
    <property type="entry name" value="RADICAL_SAM"/>
    <property type="match status" value="1"/>
</dbReference>
<comment type="cofactor">
    <cofactor evidence="1">
        <name>[4Fe-4S] cluster</name>
        <dbReference type="ChEBI" id="CHEBI:49883"/>
    </cofactor>
</comment>
<dbReference type="InterPro" id="IPR006638">
    <property type="entry name" value="Elp3/MiaA/NifB-like_rSAM"/>
</dbReference>
<dbReference type="EMBL" id="JASNVW010000001">
    <property type="protein sequence ID" value="MDK6027772.1"/>
    <property type="molecule type" value="Genomic_DNA"/>
</dbReference>
<dbReference type="GO" id="GO:0051539">
    <property type="term" value="F:4 iron, 4 sulfur cluster binding"/>
    <property type="evidence" value="ECO:0007669"/>
    <property type="project" value="UniProtKB-KW"/>
</dbReference>
<gene>
    <name evidence="9" type="ORF">QPL79_00075</name>
</gene>
<evidence type="ECO:0000259" key="8">
    <source>
        <dbReference type="PROSITE" id="PS51918"/>
    </source>
</evidence>
<evidence type="ECO:0000313" key="9">
    <source>
        <dbReference type="EMBL" id="MDK6027772.1"/>
    </source>
</evidence>
<dbReference type="SMART" id="SM00729">
    <property type="entry name" value="Elp3"/>
    <property type="match status" value="1"/>
</dbReference>
<dbReference type="Pfam" id="PF04055">
    <property type="entry name" value="Radical_SAM"/>
    <property type="match status" value="1"/>
</dbReference>
<dbReference type="PROSITE" id="PS50926">
    <property type="entry name" value="TRAM"/>
    <property type="match status" value="1"/>
</dbReference>
<dbReference type="InterPro" id="IPR051198">
    <property type="entry name" value="BchE-like"/>
</dbReference>
<protein>
    <submittedName>
        <fullName evidence="9">Radical SAM protein</fullName>
    </submittedName>
</protein>
<dbReference type="SFLD" id="SFLDS00029">
    <property type="entry name" value="Radical_SAM"/>
    <property type="match status" value="1"/>
</dbReference>
<feature type="domain" description="TRAM" evidence="7">
    <location>
        <begin position="468"/>
        <end position="533"/>
    </location>
</feature>
<comment type="caution">
    <text evidence="9">The sequence shown here is derived from an EMBL/GenBank/DDBJ whole genome shotgun (WGS) entry which is preliminary data.</text>
</comment>
<evidence type="ECO:0000256" key="6">
    <source>
        <dbReference type="ARBA" id="ARBA00023014"/>
    </source>
</evidence>
<dbReference type="GO" id="GO:0046872">
    <property type="term" value="F:metal ion binding"/>
    <property type="evidence" value="ECO:0007669"/>
    <property type="project" value="UniProtKB-KW"/>
</dbReference>
<proteinExistence type="predicted"/>
<evidence type="ECO:0000256" key="1">
    <source>
        <dbReference type="ARBA" id="ARBA00001966"/>
    </source>
</evidence>
<evidence type="ECO:0000256" key="5">
    <source>
        <dbReference type="ARBA" id="ARBA00023004"/>
    </source>
</evidence>
<dbReference type="RefSeq" id="WP_285272757.1">
    <property type="nucleotide sequence ID" value="NZ_JASNVW010000001.1"/>
</dbReference>
<organism evidence="9 10">
    <name type="scientific">Ignisphaera cupida</name>
    <dbReference type="NCBI Taxonomy" id="3050454"/>
    <lineage>
        <taxon>Archaea</taxon>
        <taxon>Thermoproteota</taxon>
        <taxon>Thermoprotei</taxon>
        <taxon>Desulfurococcales</taxon>
        <taxon>Desulfurococcaceae</taxon>
        <taxon>Ignisphaera</taxon>
    </lineage>
</organism>
<keyword evidence="4" id="KW-0479">Metal-binding</keyword>
<keyword evidence="5" id="KW-0408">Iron</keyword>
<dbReference type="Proteomes" id="UP001529235">
    <property type="component" value="Unassembled WGS sequence"/>
</dbReference>
<dbReference type="Gene3D" id="3.40.50.280">
    <property type="entry name" value="Cobalamin-binding domain"/>
    <property type="match status" value="1"/>
</dbReference>
<dbReference type="InterPro" id="IPR007197">
    <property type="entry name" value="rSAM"/>
</dbReference>
<keyword evidence="6" id="KW-0411">Iron-sulfur</keyword>
<evidence type="ECO:0000259" key="7">
    <source>
        <dbReference type="PROSITE" id="PS50926"/>
    </source>
</evidence>
<keyword evidence="3" id="KW-0949">S-adenosyl-L-methionine</keyword>
<dbReference type="PANTHER" id="PTHR43409">
    <property type="entry name" value="ANAEROBIC MAGNESIUM-PROTOPORPHYRIN IX MONOMETHYL ESTER CYCLASE-RELATED"/>
    <property type="match status" value="1"/>
</dbReference>
<evidence type="ECO:0000256" key="4">
    <source>
        <dbReference type="ARBA" id="ARBA00022723"/>
    </source>
</evidence>
<feature type="domain" description="Radical SAM core" evidence="8">
    <location>
        <begin position="207"/>
        <end position="467"/>
    </location>
</feature>
<name>A0ABD4Z349_9CREN</name>
<reference evidence="9 10" key="1">
    <citation type="submission" date="2023-05" db="EMBL/GenBank/DDBJ databases">
        <title>A new hyperthermophilic archaea 'Ignisphaera cupida' sp. nov. and description of the family 'Ignisphaeraceae' fam. nov.</title>
        <authorList>
            <person name="Podosokorskaya O.A."/>
            <person name="Elcheninov A.G."/>
            <person name="Klukina A."/>
            <person name="Merkel A.Y."/>
        </authorList>
    </citation>
    <scope>NUCLEOTIDE SEQUENCE [LARGE SCALE GENOMIC DNA]</scope>
    <source>
        <strain evidence="9 10">4213-co</strain>
    </source>
</reference>
<dbReference type="SUPFAM" id="SSF102114">
    <property type="entry name" value="Radical SAM enzymes"/>
    <property type="match status" value="1"/>
</dbReference>
<dbReference type="Gene3D" id="3.80.30.20">
    <property type="entry name" value="tm_1862 like domain"/>
    <property type="match status" value="1"/>
</dbReference>
<keyword evidence="2" id="KW-0004">4Fe-4S</keyword>
<evidence type="ECO:0000256" key="3">
    <source>
        <dbReference type="ARBA" id="ARBA00022691"/>
    </source>
</evidence>
<dbReference type="CDD" id="cd01335">
    <property type="entry name" value="Radical_SAM"/>
    <property type="match status" value="1"/>
</dbReference>
<dbReference type="InterPro" id="IPR058240">
    <property type="entry name" value="rSAM_sf"/>
</dbReference>
<sequence>MENVIVVDANARGEGRRVSTLDVIGVGPRLITSIIKTFGLKATLYPYEAIFNNEEILKEFDAIAISFMISDYKAVKRLVSKWKRINGGIVVLGGPGTLSQSILRLLDFSIAFKGEAEVTLQKLLSKFKTFTEAYYELSKSKNILKGLAIKNGENILDGGIGEWTPKQMLNIIPEINDLKNYPFFWASRVYVETVRGCSNFRRAIQTFDGKYCNNCHICYKGSLSLRINCPMNIPPGCGYCSVPMIHGPARSRNLYSIVEEIEKLINIGVSRIVLSAPDFLDFGRDDLVEGPLTDPCKPSPNIKALEDLLSKISKIKAIAEEKAVVLIENIKPCLVNNDVAEVLGRYVKDTAIYIGLESCSDDLLEKVGRPSKCFESINAIKLLKEHRLRPYVYLMHGLPFEKDEDILKTIQTIDLLRDLGVERIVLYRFTPLPYTAFEFAPRPKAAIFDPLRKILYDKVKEFNINQKKNFIGKLMKAIIAHKYGKKKGYLIAYPMKHGPVVIVKGSSSLIGHRVTIRITNVISDRVVFGEIIYVHEKHI</sequence>
<dbReference type="PANTHER" id="PTHR43409:SF17">
    <property type="entry name" value="METHYLTHIOTRANSFERASE MJ0865-RELATED"/>
    <property type="match status" value="1"/>
</dbReference>
<dbReference type="AlphaFoldDB" id="A0ABD4Z349"/>
<dbReference type="SFLD" id="SFLDG01082">
    <property type="entry name" value="B12-binding_domain_containing"/>
    <property type="match status" value="1"/>
</dbReference>
<accession>A0ABD4Z349</accession>
<dbReference type="InterPro" id="IPR023404">
    <property type="entry name" value="rSAM_horseshoe"/>
</dbReference>
<evidence type="ECO:0000256" key="2">
    <source>
        <dbReference type="ARBA" id="ARBA00022485"/>
    </source>
</evidence>
<keyword evidence="10" id="KW-1185">Reference proteome</keyword>
<evidence type="ECO:0000313" key="10">
    <source>
        <dbReference type="Proteomes" id="UP001529235"/>
    </source>
</evidence>
<dbReference type="InterPro" id="IPR002792">
    <property type="entry name" value="TRAM_dom"/>
</dbReference>